<reference evidence="2" key="1">
    <citation type="submission" date="2022-02" db="EMBL/GenBank/DDBJ databases">
        <authorList>
            <person name="King R."/>
        </authorList>
    </citation>
    <scope>NUCLEOTIDE SEQUENCE</scope>
</reference>
<keyword evidence="3" id="KW-1185">Reference proteome</keyword>
<organism evidence="2 3">
    <name type="scientific">Aphis gossypii</name>
    <name type="common">Cotton aphid</name>
    <dbReference type="NCBI Taxonomy" id="80765"/>
    <lineage>
        <taxon>Eukaryota</taxon>
        <taxon>Metazoa</taxon>
        <taxon>Ecdysozoa</taxon>
        <taxon>Arthropoda</taxon>
        <taxon>Hexapoda</taxon>
        <taxon>Insecta</taxon>
        <taxon>Pterygota</taxon>
        <taxon>Neoptera</taxon>
        <taxon>Paraneoptera</taxon>
        <taxon>Hemiptera</taxon>
        <taxon>Sternorrhyncha</taxon>
        <taxon>Aphidomorpha</taxon>
        <taxon>Aphidoidea</taxon>
        <taxon>Aphididae</taxon>
        <taxon>Aphidini</taxon>
        <taxon>Aphis</taxon>
        <taxon>Aphis</taxon>
    </lineage>
</organism>
<evidence type="ECO:0000313" key="3">
    <source>
        <dbReference type="Proteomes" id="UP001154329"/>
    </source>
</evidence>
<reference evidence="2" key="2">
    <citation type="submission" date="2022-10" db="EMBL/GenBank/DDBJ databases">
        <authorList>
            <consortium name="ENA_rothamsted_submissions"/>
            <consortium name="culmorum"/>
            <person name="King R."/>
        </authorList>
    </citation>
    <scope>NUCLEOTIDE SEQUENCE</scope>
</reference>
<dbReference type="Gene3D" id="3.90.79.10">
    <property type="entry name" value="Nucleoside Triphosphate Pyrophosphohydrolase"/>
    <property type="match status" value="1"/>
</dbReference>
<gene>
    <name evidence="2" type="ORF">APHIGO_LOCUS9213</name>
</gene>
<dbReference type="EMBL" id="OU899036">
    <property type="protein sequence ID" value="CAH1732772.1"/>
    <property type="molecule type" value="Genomic_DNA"/>
</dbReference>
<dbReference type="AlphaFoldDB" id="A0A9P0JAY9"/>
<feature type="compositionally biased region" description="Basic and acidic residues" evidence="1">
    <location>
        <begin position="119"/>
        <end position="128"/>
    </location>
</feature>
<proteinExistence type="predicted"/>
<feature type="region of interest" description="Disordered" evidence="1">
    <location>
        <begin position="113"/>
        <end position="190"/>
    </location>
</feature>
<evidence type="ECO:0000313" key="2">
    <source>
        <dbReference type="EMBL" id="CAH1732772.1"/>
    </source>
</evidence>
<accession>A0A9P0JAY9</accession>
<feature type="region of interest" description="Disordered" evidence="1">
    <location>
        <begin position="77"/>
        <end position="98"/>
    </location>
</feature>
<feature type="compositionally biased region" description="Acidic residues" evidence="1">
    <location>
        <begin position="129"/>
        <end position="185"/>
    </location>
</feature>
<dbReference type="Proteomes" id="UP001154329">
    <property type="component" value="Chromosome 3"/>
</dbReference>
<protein>
    <submittedName>
        <fullName evidence="2">Uncharacterized protein</fullName>
    </submittedName>
</protein>
<evidence type="ECO:0000256" key="1">
    <source>
        <dbReference type="SAM" id="MobiDB-lite"/>
    </source>
</evidence>
<sequence length="471" mass="54189">MVPSSIQWTMNPSVHILVYPLSKYVISPVNKTPGTTVKRLIQSRKTTATPISCRKTSALCLPENCSNHQYQLSKQYRRMQTYSSKRSPYYRSKRSKLRCEKRYRSRDMCSGLGSFHYQGKQEQDRNDEPDVNMESEDHQGEEEEEKEEEEEVEVEDCDYDGDDDNVNDDDYDDDNKYDDEEDDNGDEFKDLVLGRKRKPLDNVIRSMPLIGDKENRVTRYSANVVLLAHGNRSLYVLTIQRNQVTSIDSSSFTRHSNHRSSSTSMISYKLPGGQFILTEDEPQNYQKKANNTCTCPDDQQWYSAAINHFITQLTTRSPTTMTIMGQSSDDRSQFVLLGNWYRTQQNDDYKAFLVANGTRCHRHRHSNKNYYPYKPAHVSRRLAGHKRVYAVPDACQLFPGADPTFRLQTPLVKTKTATTKTKTTIITTTITTTYKCKFVPLARLHENSRMYGPVLSSLPAILSSMNLICTT</sequence>
<name>A0A9P0JAY9_APHGO</name>